<feature type="transmembrane region" description="Helical" evidence="10">
    <location>
        <begin position="93"/>
        <end position="116"/>
    </location>
</feature>
<evidence type="ECO:0000256" key="6">
    <source>
        <dbReference type="ARBA" id="ARBA00023040"/>
    </source>
</evidence>
<evidence type="ECO:0000256" key="11">
    <source>
        <dbReference type="SAM" id="SignalP"/>
    </source>
</evidence>
<feature type="transmembrane region" description="Helical" evidence="10">
    <location>
        <begin position="224"/>
        <end position="243"/>
    </location>
</feature>
<evidence type="ECO:0000313" key="13">
    <source>
        <dbReference type="EMBL" id="DBA20389.1"/>
    </source>
</evidence>
<feature type="signal peptide" evidence="11">
    <location>
        <begin position="1"/>
        <end position="23"/>
    </location>
</feature>
<dbReference type="GO" id="GO:0005886">
    <property type="term" value="C:plasma membrane"/>
    <property type="evidence" value="ECO:0007669"/>
    <property type="project" value="UniProtKB-SubCell"/>
</dbReference>
<evidence type="ECO:0000256" key="9">
    <source>
        <dbReference type="ARBA" id="ARBA00023224"/>
    </source>
</evidence>
<feature type="chain" id="PRO_5044010869" description="G-protein coupled receptors family 1 profile domain-containing protein" evidence="11">
    <location>
        <begin position="24"/>
        <end position="274"/>
    </location>
</feature>
<dbReference type="FunFam" id="1.20.1070.10:FF:000268">
    <property type="entry name" value="Putative olfactory receptor 2I1"/>
    <property type="match status" value="1"/>
</dbReference>
<dbReference type="SUPFAM" id="SSF81321">
    <property type="entry name" value="Family A G protein-coupled receptor-like"/>
    <property type="match status" value="1"/>
</dbReference>
<proteinExistence type="predicted"/>
<evidence type="ECO:0000259" key="12">
    <source>
        <dbReference type="PROSITE" id="PS50262"/>
    </source>
</evidence>
<feature type="transmembrane region" description="Helical" evidence="10">
    <location>
        <begin position="188"/>
        <end position="212"/>
    </location>
</feature>
<evidence type="ECO:0000256" key="5">
    <source>
        <dbReference type="ARBA" id="ARBA00022989"/>
    </source>
</evidence>
<keyword evidence="5 10" id="KW-1133">Transmembrane helix</keyword>
<dbReference type="EMBL" id="DYDO01000007">
    <property type="protein sequence ID" value="DBA20389.1"/>
    <property type="molecule type" value="Genomic_DNA"/>
</dbReference>
<accession>A0AAV3A037</accession>
<dbReference type="PRINTS" id="PR00237">
    <property type="entry name" value="GPCRRHODOPSN"/>
</dbReference>
<dbReference type="Proteomes" id="UP001181693">
    <property type="component" value="Unassembled WGS sequence"/>
</dbReference>
<keyword evidence="4" id="KW-0552">Olfaction</keyword>
<dbReference type="PRINTS" id="PR00245">
    <property type="entry name" value="OLFACTORYR"/>
</dbReference>
<dbReference type="InterPro" id="IPR050516">
    <property type="entry name" value="Olfactory_GPCR"/>
</dbReference>
<gene>
    <name evidence="13" type="ORF">GDO54_017176</name>
</gene>
<keyword evidence="3 10" id="KW-0812">Transmembrane</keyword>
<dbReference type="AlphaFoldDB" id="A0AAV3A037"/>
<keyword evidence="7 10" id="KW-0472">Membrane</keyword>
<keyword evidence="4" id="KW-0716">Sensory transduction</keyword>
<evidence type="ECO:0000256" key="4">
    <source>
        <dbReference type="ARBA" id="ARBA00022725"/>
    </source>
</evidence>
<feature type="domain" description="G-protein coupled receptors family 1 profile" evidence="12">
    <location>
        <begin position="1"/>
        <end position="241"/>
    </location>
</feature>
<feature type="transmembrane region" description="Helical" evidence="10">
    <location>
        <begin position="154"/>
        <end position="176"/>
    </location>
</feature>
<dbReference type="CDD" id="cd13954">
    <property type="entry name" value="7tmA_OR"/>
    <property type="match status" value="1"/>
</dbReference>
<keyword evidence="6" id="KW-0297">G-protein coupled receptor</keyword>
<evidence type="ECO:0000256" key="10">
    <source>
        <dbReference type="SAM" id="Phobius"/>
    </source>
</evidence>
<dbReference type="GO" id="GO:0004930">
    <property type="term" value="F:G protein-coupled receptor activity"/>
    <property type="evidence" value="ECO:0007669"/>
    <property type="project" value="UniProtKB-KW"/>
</dbReference>
<organism evidence="13 14">
    <name type="scientific">Pyxicephalus adspersus</name>
    <name type="common">African bullfrog</name>
    <dbReference type="NCBI Taxonomy" id="30357"/>
    <lineage>
        <taxon>Eukaryota</taxon>
        <taxon>Metazoa</taxon>
        <taxon>Chordata</taxon>
        <taxon>Craniata</taxon>
        <taxon>Vertebrata</taxon>
        <taxon>Euteleostomi</taxon>
        <taxon>Amphibia</taxon>
        <taxon>Batrachia</taxon>
        <taxon>Anura</taxon>
        <taxon>Neobatrachia</taxon>
        <taxon>Ranoidea</taxon>
        <taxon>Pyxicephalidae</taxon>
        <taxon>Pyxicephalinae</taxon>
        <taxon>Pyxicephalus</taxon>
    </lineage>
</organism>
<dbReference type="PROSITE" id="PS50262">
    <property type="entry name" value="G_PROTEIN_RECEP_F1_2"/>
    <property type="match status" value="1"/>
</dbReference>
<dbReference type="InterPro" id="IPR017452">
    <property type="entry name" value="GPCR_Rhodpsn_7TM"/>
</dbReference>
<dbReference type="InterPro" id="IPR000725">
    <property type="entry name" value="Olfact_rcpt"/>
</dbReference>
<evidence type="ECO:0000256" key="2">
    <source>
        <dbReference type="ARBA" id="ARBA00022475"/>
    </source>
</evidence>
<evidence type="ECO:0000256" key="1">
    <source>
        <dbReference type="ARBA" id="ARBA00004651"/>
    </source>
</evidence>
<dbReference type="Pfam" id="PF13853">
    <property type="entry name" value="7tm_4"/>
    <property type="match status" value="1"/>
</dbReference>
<feature type="transmembrane region" description="Helical" evidence="10">
    <location>
        <begin position="42"/>
        <end position="65"/>
    </location>
</feature>
<evidence type="ECO:0000313" key="14">
    <source>
        <dbReference type="Proteomes" id="UP001181693"/>
    </source>
</evidence>
<keyword evidence="14" id="KW-1185">Reference proteome</keyword>
<keyword evidence="11" id="KW-0732">Signal</keyword>
<reference evidence="13" key="1">
    <citation type="thesis" date="2020" institute="ProQuest LLC" country="789 East Eisenhower Parkway, Ann Arbor, MI, USA">
        <title>Comparative Genomics and Chromosome Evolution.</title>
        <authorList>
            <person name="Mudd A.B."/>
        </authorList>
    </citation>
    <scope>NUCLEOTIDE SEQUENCE</scope>
    <source>
        <strain evidence="13">1538</strain>
        <tissue evidence="13">Blood</tissue>
    </source>
</reference>
<keyword evidence="8" id="KW-0675">Receptor</keyword>
<keyword evidence="2" id="KW-1003">Cell membrane</keyword>
<protein>
    <recommendedName>
        <fullName evidence="12">G-protein coupled receptors family 1 profile domain-containing protein</fullName>
    </recommendedName>
</protein>
<keyword evidence="9" id="KW-0807">Transducer</keyword>
<evidence type="ECO:0000256" key="8">
    <source>
        <dbReference type="ARBA" id="ARBA00023170"/>
    </source>
</evidence>
<dbReference type="Gene3D" id="1.20.1070.10">
    <property type="entry name" value="Rhodopsin 7-helix transmembrane proteins"/>
    <property type="match status" value="1"/>
</dbReference>
<dbReference type="PANTHER" id="PTHR26452">
    <property type="entry name" value="OLFACTORY RECEPTOR"/>
    <property type="match status" value="1"/>
</dbReference>
<comment type="caution">
    <text evidence="13">The sequence shown here is derived from an EMBL/GenBank/DDBJ whole genome shotgun (WGS) entry which is preliminary data.</text>
</comment>
<comment type="subcellular location">
    <subcellularLocation>
        <location evidence="1">Cell membrane</location>
        <topology evidence="1">Multi-pass membrane protein</topology>
    </subcellularLocation>
</comment>
<evidence type="ECO:0000256" key="7">
    <source>
        <dbReference type="ARBA" id="ARBA00023136"/>
    </source>
</evidence>
<dbReference type="GO" id="GO:0004984">
    <property type="term" value="F:olfactory receptor activity"/>
    <property type="evidence" value="ECO:0007669"/>
    <property type="project" value="InterPro"/>
</dbReference>
<sequence length="274" mass="31220">MNPHLHTPMYIFLCNLAVLDVSCSTVTQCKLFAMFITGNRKFSFYSCMIQIYLFLSFACNELYILTAMSYDRYMAICQPLHYVTVMNSKTCSCLFLVCWLIGFVTILPHLVLLLHISCYKSNIINHFFCDLKPVIELSCSDTFGLEVLILTEGLILLGLTPFVSTFISYVFIIISIMNIPTKIGRHKAFYTCSSHLMVVTLLYGTLFCQYLRPASNDTLNSNKLFSLFNTAVVPALNPIIYSLKNEDVKSAIKGTLTCFKTKIKQKKKRKENND</sequence>
<dbReference type="InterPro" id="IPR000276">
    <property type="entry name" value="GPCR_Rhodpsn"/>
</dbReference>
<name>A0AAV3A037_PYXAD</name>
<evidence type="ECO:0000256" key="3">
    <source>
        <dbReference type="ARBA" id="ARBA00022692"/>
    </source>
</evidence>